<keyword evidence="4 6" id="KW-0472">Membrane</keyword>
<keyword evidence="3 6" id="KW-1133">Transmembrane helix</keyword>
<dbReference type="eggNOG" id="KOG1052">
    <property type="taxonomic scope" value="Eukaryota"/>
</dbReference>
<dbReference type="SUPFAM" id="SSF53822">
    <property type="entry name" value="Periplasmic binding protein-like I"/>
    <property type="match status" value="1"/>
</dbReference>
<keyword evidence="9" id="KW-1185">Reference proteome</keyword>
<organism evidence="8 9">
    <name type="scientific">Emiliania huxleyi (strain CCMP1516)</name>
    <dbReference type="NCBI Taxonomy" id="280463"/>
    <lineage>
        <taxon>Eukaryota</taxon>
        <taxon>Haptista</taxon>
        <taxon>Haptophyta</taxon>
        <taxon>Prymnesiophyceae</taxon>
        <taxon>Isochrysidales</taxon>
        <taxon>Noelaerhabdaceae</taxon>
        <taxon>Emiliania</taxon>
    </lineage>
</organism>
<evidence type="ECO:0000256" key="6">
    <source>
        <dbReference type="SAM" id="Phobius"/>
    </source>
</evidence>
<name>A0A0D3KWN1_EMIH1</name>
<dbReference type="PANTHER" id="PTHR30483:SF6">
    <property type="entry name" value="PERIPLASMIC BINDING PROTEIN OF ABC TRANSPORTER FOR NATURAL AMINO ACIDS"/>
    <property type="match status" value="1"/>
</dbReference>
<accession>A0A0D3KWN1</accession>
<feature type="compositionally biased region" description="Low complexity" evidence="5">
    <location>
        <begin position="783"/>
        <end position="793"/>
    </location>
</feature>
<evidence type="ECO:0000256" key="2">
    <source>
        <dbReference type="ARBA" id="ARBA00022692"/>
    </source>
</evidence>
<feature type="compositionally biased region" description="Low complexity" evidence="5">
    <location>
        <begin position="809"/>
        <end position="821"/>
    </location>
</feature>
<dbReference type="STRING" id="2903.R1FWR4"/>
<dbReference type="InterPro" id="IPR028082">
    <property type="entry name" value="Peripla_BP_I"/>
</dbReference>
<dbReference type="InterPro" id="IPR001828">
    <property type="entry name" value="ANF_lig-bd_rcpt"/>
</dbReference>
<evidence type="ECO:0000259" key="7">
    <source>
        <dbReference type="Pfam" id="PF01094"/>
    </source>
</evidence>
<feature type="domain" description="Receptor ligand binding region" evidence="7">
    <location>
        <begin position="64"/>
        <end position="380"/>
    </location>
</feature>
<evidence type="ECO:0000313" key="8">
    <source>
        <dbReference type="EnsemblProtists" id="EOD40166"/>
    </source>
</evidence>
<evidence type="ECO:0000256" key="5">
    <source>
        <dbReference type="SAM" id="MobiDB-lite"/>
    </source>
</evidence>
<reference evidence="8" key="2">
    <citation type="submission" date="2024-10" db="UniProtKB">
        <authorList>
            <consortium name="EnsemblProtists"/>
        </authorList>
    </citation>
    <scope>IDENTIFICATION</scope>
</reference>
<dbReference type="KEGG" id="ehx:EMIHUDRAFT_466586"/>
<evidence type="ECO:0000256" key="3">
    <source>
        <dbReference type="ARBA" id="ARBA00022989"/>
    </source>
</evidence>
<evidence type="ECO:0000256" key="4">
    <source>
        <dbReference type="ARBA" id="ARBA00023136"/>
    </source>
</evidence>
<dbReference type="PANTHER" id="PTHR30483">
    <property type="entry name" value="LEUCINE-SPECIFIC-BINDING PROTEIN"/>
    <property type="match status" value="1"/>
</dbReference>
<sequence>MSERCFTAPDLHKIGVLMPLTDNGDPQHWKAMACAALLAVAHFNARDGSVVPAFSQSSGVSSLAFNLSARLYDTAYTPNGAVEAFRVAQDAGSAGLVGPYRSASSISLYPRGDFLDLPLVSYGSTSVVLSNKPAFSRTVPTDEDSAAVVVSAIGGFGWRNFNIVHVNDAWGSPYAQLIAARAAACGLNPPLKIKFEYDDEQSAREAVRTLSKQPQTIVVLLAFVNDLPGIFNEADALGLLSGSHAWIGSRSFSPASVNALVDAGRISNTTRDKLEGMLQAGHAPNTESFGLFKQSFARLSPKECEAMDPQLGGMEPSTFADPPENTAYAFDATATVALALREQREGNLTSANLSTAELLRRVSFEGASGAVSFGGEGHGAGDRNVASLSSELRSWRQEDGAGELDYVPLPLEAGANPCFATLSPEAAAGMVWLGGGSTPPRDAILVAEEEERRRRDEAQALVWKLCVGVGVPGLLLLACGVALLFYSFRLQSRRKQLLWRHSRLPLRFSHTAPGGKYHLFLSHTWLSGQDQALHRGPAAAVQHAGPSTRLLPPLPRQVHLIKRRLSTLAPGMDIFLDVDNLQEFGSLADEARRDCPEAIRDEIFGTSRPVVSWQRSDAFQQVALKRIVAEALLAWTRGLWHSSRASGEEAAAGGRLGGGKGGRGGISGISLGSDALYLHTEARLAARLQGGRLVLAFSRHNPGAREIALEVASLVAGCSAAEWPLAGPLDGRVVPLLLLDATTFGGDCGEDLADDVRQWCAQVAASREPPQEECSAVALRPSFSSSLGGSSRRSGGGRAASPKRRNSLSRRPSLSRLPSLSCARGPEGGCPFEEVMQRTPTDLVHASLFTQIALPWFEQPDFRKAALVALSQELDQRSLAA</sequence>
<feature type="transmembrane region" description="Helical" evidence="6">
    <location>
        <begin position="461"/>
        <end position="486"/>
    </location>
</feature>
<reference evidence="9" key="1">
    <citation type="journal article" date="2013" name="Nature">
        <title>Pan genome of the phytoplankton Emiliania underpins its global distribution.</title>
        <authorList>
            <person name="Read B.A."/>
            <person name="Kegel J."/>
            <person name="Klute M.J."/>
            <person name="Kuo A."/>
            <person name="Lefebvre S.C."/>
            <person name="Maumus F."/>
            <person name="Mayer C."/>
            <person name="Miller J."/>
            <person name="Monier A."/>
            <person name="Salamov A."/>
            <person name="Young J."/>
            <person name="Aguilar M."/>
            <person name="Claverie J.M."/>
            <person name="Frickenhaus S."/>
            <person name="Gonzalez K."/>
            <person name="Herman E.K."/>
            <person name="Lin Y.C."/>
            <person name="Napier J."/>
            <person name="Ogata H."/>
            <person name="Sarno A.F."/>
            <person name="Shmutz J."/>
            <person name="Schroeder D."/>
            <person name="de Vargas C."/>
            <person name="Verret F."/>
            <person name="von Dassow P."/>
            <person name="Valentin K."/>
            <person name="Van de Peer Y."/>
            <person name="Wheeler G."/>
            <person name="Dacks J.B."/>
            <person name="Delwiche C.F."/>
            <person name="Dyhrman S.T."/>
            <person name="Glockner G."/>
            <person name="John U."/>
            <person name="Richards T."/>
            <person name="Worden A.Z."/>
            <person name="Zhang X."/>
            <person name="Grigoriev I.V."/>
            <person name="Allen A.E."/>
            <person name="Bidle K."/>
            <person name="Borodovsky M."/>
            <person name="Bowler C."/>
            <person name="Brownlee C."/>
            <person name="Cock J.M."/>
            <person name="Elias M."/>
            <person name="Gladyshev V.N."/>
            <person name="Groth M."/>
            <person name="Guda C."/>
            <person name="Hadaegh A."/>
            <person name="Iglesias-Rodriguez M.D."/>
            <person name="Jenkins J."/>
            <person name="Jones B.M."/>
            <person name="Lawson T."/>
            <person name="Leese F."/>
            <person name="Lindquist E."/>
            <person name="Lobanov A."/>
            <person name="Lomsadze A."/>
            <person name="Malik S.B."/>
            <person name="Marsh M.E."/>
            <person name="Mackinder L."/>
            <person name="Mock T."/>
            <person name="Mueller-Roeber B."/>
            <person name="Pagarete A."/>
            <person name="Parker M."/>
            <person name="Probert I."/>
            <person name="Quesneville H."/>
            <person name="Raines C."/>
            <person name="Rensing S.A."/>
            <person name="Riano-Pachon D.M."/>
            <person name="Richier S."/>
            <person name="Rokitta S."/>
            <person name="Shiraiwa Y."/>
            <person name="Soanes D.M."/>
            <person name="van der Giezen M."/>
            <person name="Wahlund T.M."/>
            <person name="Williams B."/>
            <person name="Wilson W."/>
            <person name="Wolfe G."/>
            <person name="Wurch L.L."/>
        </authorList>
    </citation>
    <scope>NUCLEOTIDE SEQUENCE</scope>
</reference>
<dbReference type="RefSeq" id="XP_005792595.1">
    <property type="nucleotide sequence ID" value="XM_005792538.1"/>
</dbReference>
<dbReference type="InterPro" id="IPR051010">
    <property type="entry name" value="BCAA_transport"/>
</dbReference>
<dbReference type="Gene3D" id="3.40.50.2300">
    <property type="match status" value="2"/>
</dbReference>
<protein>
    <recommendedName>
        <fullName evidence="7">Receptor ligand binding region domain-containing protein</fullName>
    </recommendedName>
</protein>
<dbReference type="GeneID" id="17285437"/>
<dbReference type="EnsemblProtists" id="EOD40166">
    <property type="protein sequence ID" value="EOD40166"/>
    <property type="gene ID" value="EMIHUDRAFT_466586"/>
</dbReference>
<dbReference type="AlphaFoldDB" id="A0A0D3KWN1"/>
<proteinExistence type="predicted"/>
<dbReference type="HOGENOM" id="CLU_326915_0_0_1"/>
<evidence type="ECO:0000256" key="1">
    <source>
        <dbReference type="ARBA" id="ARBA00004370"/>
    </source>
</evidence>
<comment type="subcellular location">
    <subcellularLocation>
        <location evidence="1">Membrane</location>
    </subcellularLocation>
</comment>
<keyword evidence="2 6" id="KW-0812">Transmembrane</keyword>
<evidence type="ECO:0000313" key="9">
    <source>
        <dbReference type="Proteomes" id="UP000013827"/>
    </source>
</evidence>
<dbReference type="Pfam" id="PF01094">
    <property type="entry name" value="ANF_receptor"/>
    <property type="match status" value="1"/>
</dbReference>
<feature type="region of interest" description="Disordered" evidence="5">
    <location>
        <begin position="783"/>
        <end position="822"/>
    </location>
</feature>
<dbReference type="Proteomes" id="UP000013827">
    <property type="component" value="Unassembled WGS sequence"/>
</dbReference>
<dbReference type="PaxDb" id="2903-EOD40166"/>
<dbReference type="GO" id="GO:0016020">
    <property type="term" value="C:membrane"/>
    <property type="evidence" value="ECO:0007669"/>
    <property type="project" value="UniProtKB-SubCell"/>
</dbReference>